<organism evidence="1 2">
    <name type="scientific">Trifolium medium</name>
    <dbReference type="NCBI Taxonomy" id="97028"/>
    <lineage>
        <taxon>Eukaryota</taxon>
        <taxon>Viridiplantae</taxon>
        <taxon>Streptophyta</taxon>
        <taxon>Embryophyta</taxon>
        <taxon>Tracheophyta</taxon>
        <taxon>Spermatophyta</taxon>
        <taxon>Magnoliopsida</taxon>
        <taxon>eudicotyledons</taxon>
        <taxon>Gunneridae</taxon>
        <taxon>Pentapetalae</taxon>
        <taxon>rosids</taxon>
        <taxon>fabids</taxon>
        <taxon>Fabales</taxon>
        <taxon>Fabaceae</taxon>
        <taxon>Papilionoideae</taxon>
        <taxon>50 kb inversion clade</taxon>
        <taxon>NPAAA clade</taxon>
        <taxon>Hologalegina</taxon>
        <taxon>IRL clade</taxon>
        <taxon>Trifolieae</taxon>
        <taxon>Trifolium</taxon>
    </lineage>
</organism>
<name>A0A392S3H2_9FABA</name>
<dbReference type="EMBL" id="LXQA010317467">
    <property type="protein sequence ID" value="MCI43441.1"/>
    <property type="molecule type" value="Genomic_DNA"/>
</dbReference>
<evidence type="ECO:0000313" key="2">
    <source>
        <dbReference type="Proteomes" id="UP000265520"/>
    </source>
</evidence>
<protein>
    <submittedName>
        <fullName evidence="1">Cyclin-D1-1</fullName>
    </submittedName>
</protein>
<sequence>MELLVLTILDWRLRSVTPLSFLGFFACKLDSTGTFTHFLISRATEIILSNIQ</sequence>
<accession>A0A392S3H2</accession>
<dbReference type="AlphaFoldDB" id="A0A392S3H2"/>
<proteinExistence type="predicted"/>
<comment type="caution">
    <text evidence="1">The sequence shown here is derived from an EMBL/GenBank/DDBJ whole genome shotgun (WGS) entry which is preliminary data.</text>
</comment>
<keyword evidence="2" id="KW-1185">Reference proteome</keyword>
<dbReference type="Proteomes" id="UP000265520">
    <property type="component" value="Unassembled WGS sequence"/>
</dbReference>
<feature type="non-terminal residue" evidence="1">
    <location>
        <position position="52"/>
    </location>
</feature>
<reference evidence="1 2" key="1">
    <citation type="journal article" date="2018" name="Front. Plant Sci.">
        <title>Red Clover (Trifolium pratense) and Zigzag Clover (T. medium) - A Picture of Genomic Similarities and Differences.</title>
        <authorList>
            <person name="Dluhosova J."/>
            <person name="Istvanek J."/>
            <person name="Nedelnik J."/>
            <person name="Repkova J."/>
        </authorList>
    </citation>
    <scope>NUCLEOTIDE SEQUENCE [LARGE SCALE GENOMIC DNA]</scope>
    <source>
        <strain evidence="2">cv. 10/8</strain>
        <tissue evidence="1">Leaf</tissue>
    </source>
</reference>
<dbReference type="Gene3D" id="1.10.472.10">
    <property type="entry name" value="Cyclin-like"/>
    <property type="match status" value="2"/>
</dbReference>
<evidence type="ECO:0000313" key="1">
    <source>
        <dbReference type="EMBL" id="MCI43441.1"/>
    </source>
</evidence>